<keyword evidence="2" id="KW-1185">Reference proteome</keyword>
<evidence type="ECO:0000313" key="2">
    <source>
        <dbReference type="Proteomes" id="UP001057868"/>
    </source>
</evidence>
<protein>
    <submittedName>
        <fullName evidence="1">Uncharacterized protein</fullName>
    </submittedName>
</protein>
<accession>A0A9W5Y0P6</accession>
<name>A0A9W5Y0P6_9CLOT</name>
<dbReference type="Proteomes" id="UP001057868">
    <property type="component" value="Unassembled WGS sequence"/>
</dbReference>
<proteinExistence type="predicted"/>
<dbReference type="AlphaFoldDB" id="A0A9W5Y0P6"/>
<evidence type="ECO:0000313" key="1">
    <source>
        <dbReference type="EMBL" id="GKU24460.1"/>
    </source>
</evidence>
<dbReference type="EMBL" id="BQXY01000001">
    <property type="protein sequence ID" value="GKU24460.1"/>
    <property type="molecule type" value="Genomic_DNA"/>
</dbReference>
<reference evidence="1" key="1">
    <citation type="journal article" date="2023" name="Int. J. Syst. Evol. Microbiol.">
        <title>&lt;i&gt;Clostridium folliculivorans&lt;/i&gt; sp. nov., isolated from soil samples of an organic paddy in Japan.</title>
        <authorList>
            <person name="Tazawa J."/>
            <person name="Kobayashi H."/>
            <person name="Tanizawa Y."/>
            <person name="Uchino A."/>
            <person name="Tanaka F."/>
            <person name="Urashima Y."/>
            <person name="Miura S."/>
            <person name="Sakamoto M."/>
            <person name="Ohkuma M."/>
            <person name="Tohno M."/>
        </authorList>
    </citation>
    <scope>NUCLEOTIDE SEQUENCE</scope>
    <source>
        <strain evidence="1">D1-1</strain>
    </source>
</reference>
<sequence length="374" mass="44419">MRIFQGTREFKDKDDLLKNIAKEEIGGEIYIESGTTVVIMHPGEILNRQEYSEEQWFQYAINMGRDFPSDQWYSQMKNKAKVESKDNKLNDDSAKTMNCSIYEKEAFFEIYPKANEDDYYKVSNPDSDVLAYMENLEKKFNIKINEMNFVCIDEEYFEWLKANNLEENKKNRLNYITLMEDDNIERLWNKNHRNQYILMIFLPVILYNEDSFKSPEDTIELDKQCVEFLTDRLSSNLNIPKDSLLILDRMIRPDVAIVNEDNFYELYYSWFLNNLKVEKSFLEAKSNDKLNRFNVFMRVIPIGILGKKTFKYTKEQAIIKSKTDIYKEFSKSLNESISSKLQEKNNYKVISTFGALIPSEAIEDRYNEFVDTLK</sequence>
<comment type="caution">
    <text evidence="1">The sequence shown here is derived from an EMBL/GenBank/DDBJ whole genome shotgun (WGS) entry which is preliminary data.</text>
</comment>
<gene>
    <name evidence="1" type="ORF">CFOLD11_12860</name>
</gene>
<organism evidence="1 2">
    <name type="scientific">Clostridium folliculivorans</name>
    <dbReference type="NCBI Taxonomy" id="2886038"/>
    <lineage>
        <taxon>Bacteria</taxon>
        <taxon>Bacillati</taxon>
        <taxon>Bacillota</taxon>
        <taxon>Clostridia</taxon>
        <taxon>Eubacteriales</taxon>
        <taxon>Clostridiaceae</taxon>
        <taxon>Clostridium</taxon>
    </lineage>
</organism>
<dbReference type="RefSeq" id="WP_261851466.1">
    <property type="nucleotide sequence ID" value="NZ_BQXY01000001.1"/>
</dbReference>